<proteinExistence type="predicted"/>
<dbReference type="InterPro" id="IPR011701">
    <property type="entry name" value="MFS"/>
</dbReference>
<dbReference type="PROSITE" id="PS50850">
    <property type="entry name" value="MFS"/>
    <property type="match status" value="1"/>
</dbReference>
<evidence type="ECO:0000313" key="7">
    <source>
        <dbReference type="EMBL" id="KAK7679622.1"/>
    </source>
</evidence>
<feature type="transmembrane region" description="Helical" evidence="5">
    <location>
        <begin position="332"/>
        <end position="353"/>
    </location>
</feature>
<keyword evidence="4 5" id="KW-0472">Membrane</keyword>
<dbReference type="Proteomes" id="UP001385951">
    <property type="component" value="Unassembled WGS sequence"/>
</dbReference>
<keyword evidence="3 5" id="KW-1133">Transmembrane helix</keyword>
<gene>
    <name evidence="7" type="ORF">QCA50_017333</name>
</gene>
<evidence type="ECO:0000256" key="1">
    <source>
        <dbReference type="ARBA" id="ARBA00004141"/>
    </source>
</evidence>
<feature type="transmembrane region" description="Helical" evidence="5">
    <location>
        <begin position="104"/>
        <end position="123"/>
    </location>
</feature>
<feature type="transmembrane region" description="Helical" evidence="5">
    <location>
        <begin position="135"/>
        <end position="154"/>
    </location>
</feature>
<dbReference type="EMBL" id="JASBNA010000057">
    <property type="protein sequence ID" value="KAK7679622.1"/>
    <property type="molecule type" value="Genomic_DNA"/>
</dbReference>
<dbReference type="InterPro" id="IPR020846">
    <property type="entry name" value="MFS_dom"/>
</dbReference>
<dbReference type="PANTHER" id="PTHR23502">
    <property type="entry name" value="MAJOR FACILITATOR SUPERFAMILY"/>
    <property type="match status" value="1"/>
</dbReference>
<organism evidence="7 8">
    <name type="scientific">Cerrena zonata</name>
    <dbReference type="NCBI Taxonomy" id="2478898"/>
    <lineage>
        <taxon>Eukaryota</taxon>
        <taxon>Fungi</taxon>
        <taxon>Dikarya</taxon>
        <taxon>Basidiomycota</taxon>
        <taxon>Agaricomycotina</taxon>
        <taxon>Agaricomycetes</taxon>
        <taxon>Polyporales</taxon>
        <taxon>Cerrenaceae</taxon>
        <taxon>Cerrena</taxon>
    </lineage>
</organism>
<feature type="transmembrane region" description="Helical" evidence="5">
    <location>
        <begin position="166"/>
        <end position="188"/>
    </location>
</feature>
<dbReference type="SUPFAM" id="SSF103473">
    <property type="entry name" value="MFS general substrate transporter"/>
    <property type="match status" value="1"/>
</dbReference>
<dbReference type="PANTHER" id="PTHR23502:SF64">
    <property type="entry name" value="TRANSPORTER, PUTATIVE (AFU_ORTHOLOGUE AFUA_3G11760)-RELATED"/>
    <property type="match status" value="1"/>
</dbReference>
<dbReference type="AlphaFoldDB" id="A0AAW0FJV7"/>
<dbReference type="GO" id="GO:0005886">
    <property type="term" value="C:plasma membrane"/>
    <property type="evidence" value="ECO:0007669"/>
    <property type="project" value="TreeGrafter"/>
</dbReference>
<feature type="transmembrane region" description="Helical" evidence="5">
    <location>
        <begin position="287"/>
        <end position="311"/>
    </location>
</feature>
<evidence type="ECO:0000313" key="8">
    <source>
        <dbReference type="Proteomes" id="UP001385951"/>
    </source>
</evidence>
<name>A0AAW0FJV7_9APHY</name>
<evidence type="ECO:0000259" key="6">
    <source>
        <dbReference type="PROSITE" id="PS50850"/>
    </source>
</evidence>
<sequence>MSTEESPLLGPPSLAPESGDLQHELVYTRFTPARKRYIVLLVSLAGLIPLLVAGSFIPSIPAIARDLDTTGAVVSLAVSVSLLTNSIGTLIWARYAGFYGRRPVYLCSLTCQCIGSLGVAFAWNVPSLLSFRTLQAFGTSSGLSVGMGVIADIYKLEERGTASGVFWGAVLLGPALAPVAGGIATHYYSWRLMQVFLSGFGFLLLLATFFTLPETSHPGARGVDKMIEAEGRSTWVWLNPFSSLKLLKSPNITLLALSGAFVLITDYVLLIPIAYTLGARYGLKNEAIIGACMIPDGIGSLVGAPIAGRISDWQVTRGRKRRGGKWVPEDRLRGLWFGAAIAAPISVLCFGLVTKYVDGPLGFFST</sequence>
<feature type="transmembrane region" description="Helical" evidence="5">
    <location>
        <begin position="194"/>
        <end position="212"/>
    </location>
</feature>
<reference evidence="7 8" key="1">
    <citation type="submission" date="2022-09" db="EMBL/GenBank/DDBJ databases">
        <authorList>
            <person name="Palmer J.M."/>
        </authorList>
    </citation>
    <scope>NUCLEOTIDE SEQUENCE [LARGE SCALE GENOMIC DNA]</scope>
    <source>
        <strain evidence="7 8">DSM 7382</strain>
    </source>
</reference>
<feature type="transmembrane region" description="Helical" evidence="5">
    <location>
        <begin position="252"/>
        <end position="275"/>
    </location>
</feature>
<dbReference type="Gene3D" id="1.20.1720.10">
    <property type="entry name" value="Multidrug resistance protein D"/>
    <property type="match status" value="1"/>
</dbReference>
<accession>A0AAW0FJV7</accession>
<evidence type="ECO:0000256" key="3">
    <source>
        <dbReference type="ARBA" id="ARBA00022989"/>
    </source>
</evidence>
<comment type="subcellular location">
    <subcellularLocation>
        <location evidence="1">Membrane</location>
        <topology evidence="1">Multi-pass membrane protein</topology>
    </subcellularLocation>
</comment>
<feature type="transmembrane region" description="Helical" evidence="5">
    <location>
        <begin position="72"/>
        <end position="92"/>
    </location>
</feature>
<feature type="domain" description="Major facilitator superfamily (MFS) profile" evidence="6">
    <location>
        <begin position="38"/>
        <end position="366"/>
    </location>
</feature>
<keyword evidence="8" id="KW-1185">Reference proteome</keyword>
<protein>
    <recommendedName>
        <fullName evidence="6">Major facilitator superfamily (MFS) profile domain-containing protein</fullName>
    </recommendedName>
</protein>
<dbReference type="InterPro" id="IPR036259">
    <property type="entry name" value="MFS_trans_sf"/>
</dbReference>
<dbReference type="Pfam" id="PF07690">
    <property type="entry name" value="MFS_1"/>
    <property type="match status" value="1"/>
</dbReference>
<evidence type="ECO:0000256" key="5">
    <source>
        <dbReference type="SAM" id="Phobius"/>
    </source>
</evidence>
<comment type="caution">
    <text evidence="7">The sequence shown here is derived from an EMBL/GenBank/DDBJ whole genome shotgun (WGS) entry which is preliminary data.</text>
</comment>
<dbReference type="GO" id="GO:0022857">
    <property type="term" value="F:transmembrane transporter activity"/>
    <property type="evidence" value="ECO:0007669"/>
    <property type="project" value="InterPro"/>
</dbReference>
<keyword evidence="2 5" id="KW-0812">Transmembrane</keyword>
<evidence type="ECO:0000256" key="4">
    <source>
        <dbReference type="ARBA" id="ARBA00023136"/>
    </source>
</evidence>
<feature type="transmembrane region" description="Helical" evidence="5">
    <location>
        <begin position="37"/>
        <end position="60"/>
    </location>
</feature>
<evidence type="ECO:0000256" key="2">
    <source>
        <dbReference type="ARBA" id="ARBA00022692"/>
    </source>
</evidence>